<keyword evidence="2" id="KW-1133">Transmembrane helix</keyword>
<feature type="compositionally biased region" description="Low complexity" evidence="1">
    <location>
        <begin position="104"/>
        <end position="113"/>
    </location>
</feature>
<feature type="transmembrane region" description="Helical" evidence="2">
    <location>
        <begin position="12"/>
        <end position="31"/>
    </location>
</feature>
<dbReference type="Proteomes" id="UP000570361">
    <property type="component" value="Unassembled WGS sequence"/>
</dbReference>
<evidence type="ECO:0000256" key="1">
    <source>
        <dbReference type="SAM" id="MobiDB-lite"/>
    </source>
</evidence>
<evidence type="ECO:0000256" key="2">
    <source>
        <dbReference type="SAM" id="Phobius"/>
    </source>
</evidence>
<comment type="caution">
    <text evidence="3">The sequence shown here is derived from an EMBL/GenBank/DDBJ whole genome shotgun (WGS) entry which is preliminary data.</text>
</comment>
<evidence type="ECO:0000313" key="3">
    <source>
        <dbReference type="EMBL" id="MBB3110891.1"/>
    </source>
</evidence>
<keyword evidence="4" id="KW-1185">Reference proteome</keyword>
<feature type="region of interest" description="Disordered" evidence="1">
    <location>
        <begin position="68"/>
        <end position="178"/>
    </location>
</feature>
<dbReference type="EMBL" id="JACHXK010000005">
    <property type="protein sequence ID" value="MBB3110891.1"/>
    <property type="molecule type" value="Genomic_DNA"/>
</dbReference>
<evidence type="ECO:0000313" key="4">
    <source>
        <dbReference type="Proteomes" id="UP000570361"/>
    </source>
</evidence>
<reference evidence="3 4" key="1">
    <citation type="submission" date="2020-08" db="EMBL/GenBank/DDBJ databases">
        <title>Genomic Encyclopedia of Type Strains, Phase III (KMG-III): the genomes of soil and plant-associated and newly described type strains.</title>
        <authorList>
            <person name="Whitman W."/>
        </authorList>
    </citation>
    <scope>NUCLEOTIDE SEQUENCE [LARGE SCALE GENOMIC DNA]</scope>
    <source>
        <strain evidence="3 4">CECT 5862</strain>
    </source>
</reference>
<protein>
    <submittedName>
        <fullName evidence="3">Uncharacterized protein</fullName>
    </submittedName>
</protein>
<sequence>MGWKMASWLGKTVAAGLIISFLSIWTTGYIVNSYVETLLKQFNLPLEVQPVALSGVWGGLWGADPVEEKETQTAETDKDEPADKAATEDPADEDKTGEKTAVDGSGTTTSPTSDLDETASGTDPAADEDSGSDPLAVDAFGDLPDGAVTDIGGGTGTKANSGATADDGASALDEASEGGVAMSTEEINAAKSQISDADKAELFNVMMTKLPQEAWQNISTMMEEGLTEVEMTDVQQLIAQYLSREEYDRMMEILKKY</sequence>
<feature type="compositionally biased region" description="Basic and acidic residues" evidence="1">
    <location>
        <begin position="68"/>
        <end position="101"/>
    </location>
</feature>
<name>A0A7W5FN28_9BACL</name>
<keyword evidence="2" id="KW-0472">Membrane</keyword>
<dbReference type="RefSeq" id="WP_183600764.1">
    <property type="nucleotide sequence ID" value="NZ_JACHXK010000005.1"/>
</dbReference>
<accession>A0A7W5FN28</accession>
<organism evidence="3 4">
    <name type="scientific">Paenibacillus phyllosphaerae</name>
    <dbReference type="NCBI Taxonomy" id="274593"/>
    <lineage>
        <taxon>Bacteria</taxon>
        <taxon>Bacillati</taxon>
        <taxon>Bacillota</taxon>
        <taxon>Bacilli</taxon>
        <taxon>Bacillales</taxon>
        <taxon>Paenibacillaceae</taxon>
        <taxon>Paenibacillus</taxon>
    </lineage>
</organism>
<keyword evidence="2" id="KW-0812">Transmembrane</keyword>
<proteinExistence type="predicted"/>
<gene>
    <name evidence="3" type="ORF">FHS18_002958</name>
</gene>
<dbReference type="AlphaFoldDB" id="A0A7W5FN28"/>